<dbReference type="GO" id="GO:0005884">
    <property type="term" value="C:actin filament"/>
    <property type="evidence" value="ECO:0007669"/>
    <property type="project" value="TreeGrafter"/>
</dbReference>
<evidence type="ECO:0000256" key="1">
    <source>
        <dbReference type="SAM" id="MobiDB-lite"/>
    </source>
</evidence>
<dbReference type="Pfam" id="PF18334">
    <property type="entry name" value="XRN1_D2_D3"/>
    <property type="match status" value="1"/>
</dbReference>
<dbReference type="Gene3D" id="2.170.260.40">
    <property type="match status" value="1"/>
</dbReference>
<feature type="compositionally biased region" description="Pro residues" evidence="1">
    <location>
        <begin position="339"/>
        <end position="354"/>
    </location>
</feature>
<gene>
    <name evidence="5" type="ORF">PYW07_015582</name>
</gene>
<dbReference type="Pfam" id="PF18332">
    <property type="entry name" value="XRN1_D1"/>
    <property type="match status" value="1"/>
</dbReference>
<feature type="compositionally biased region" description="Low complexity" evidence="1">
    <location>
        <begin position="1201"/>
        <end position="1231"/>
    </location>
</feature>
<feature type="domain" description="5'-3' exoribonuclease 1 SH3-like" evidence="2">
    <location>
        <begin position="956"/>
        <end position="1037"/>
    </location>
</feature>
<feature type="domain" description="Exoribonuclease Xrn1 D2/D3" evidence="4">
    <location>
        <begin position="759"/>
        <end position="929"/>
    </location>
</feature>
<dbReference type="InterPro" id="IPR041385">
    <property type="entry name" value="SH3_12"/>
</dbReference>
<feature type="compositionally biased region" description="Pro residues" evidence="1">
    <location>
        <begin position="523"/>
        <end position="538"/>
    </location>
</feature>
<dbReference type="EMBL" id="JARGEI010000004">
    <property type="protein sequence ID" value="KAJ8732983.1"/>
    <property type="molecule type" value="Genomic_DNA"/>
</dbReference>
<feature type="region of interest" description="Disordered" evidence="1">
    <location>
        <begin position="701"/>
        <end position="738"/>
    </location>
</feature>
<evidence type="ECO:0000259" key="4">
    <source>
        <dbReference type="Pfam" id="PF18334"/>
    </source>
</evidence>
<feature type="compositionally biased region" description="Low complexity" evidence="1">
    <location>
        <begin position="1152"/>
        <end position="1165"/>
    </location>
</feature>
<feature type="compositionally biased region" description="Polar residues" evidence="1">
    <location>
        <begin position="1097"/>
        <end position="1107"/>
    </location>
</feature>
<dbReference type="PANTHER" id="PTHR45691">
    <property type="entry name" value="PROTEIN DIAPHANOUS"/>
    <property type="match status" value="1"/>
</dbReference>
<dbReference type="Gene3D" id="2.30.30.750">
    <property type="match status" value="1"/>
</dbReference>
<comment type="caution">
    <text evidence="5">The sequence shown here is derived from an EMBL/GenBank/DDBJ whole genome shotgun (WGS) entry which is preliminary data.</text>
</comment>
<keyword evidence="6" id="KW-1185">Reference proteome</keyword>
<feature type="region of interest" description="Disordered" evidence="1">
    <location>
        <begin position="425"/>
        <end position="447"/>
    </location>
</feature>
<feature type="compositionally biased region" description="Pro residues" evidence="1">
    <location>
        <begin position="707"/>
        <end position="722"/>
    </location>
</feature>
<feature type="domain" description="5'-3' exoribonuclease 1 D1" evidence="3">
    <location>
        <begin position="14"/>
        <end position="192"/>
    </location>
</feature>
<feature type="region of interest" description="Disordered" evidence="1">
    <location>
        <begin position="517"/>
        <end position="555"/>
    </location>
</feature>
<protein>
    <submittedName>
        <fullName evidence="5">Uncharacterized protein</fullName>
    </submittedName>
</protein>
<feature type="region of interest" description="Disordered" evidence="1">
    <location>
        <begin position="333"/>
        <end position="370"/>
    </location>
</feature>
<feature type="region of interest" description="Disordered" evidence="1">
    <location>
        <begin position="1120"/>
        <end position="1377"/>
    </location>
</feature>
<reference evidence="5" key="1">
    <citation type="submission" date="2023-03" db="EMBL/GenBank/DDBJ databases">
        <title>Chromosome-level genomes of two armyworms, Mythimna separata and Mythimna loreyi, provide insights into the biosynthesis and reception of sex pheromones.</title>
        <authorList>
            <person name="Zhao H."/>
        </authorList>
    </citation>
    <scope>NUCLEOTIDE SEQUENCE</scope>
    <source>
        <strain evidence="5">BeijingLab</strain>
        <tissue evidence="5">Pupa</tissue>
    </source>
</reference>
<evidence type="ECO:0000259" key="3">
    <source>
        <dbReference type="Pfam" id="PF18332"/>
    </source>
</evidence>
<dbReference type="InterPro" id="IPR040992">
    <property type="entry name" value="XRN1_D1"/>
</dbReference>
<evidence type="ECO:0000259" key="2">
    <source>
        <dbReference type="Pfam" id="PF18129"/>
    </source>
</evidence>
<feature type="region of interest" description="Disordered" evidence="1">
    <location>
        <begin position="1068"/>
        <end position="1107"/>
    </location>
</feature>
<feature type="compositionally biased region" description="Low complexity" evidence="1">
    <location>
        <begin position="1274"/>
        <end position="1291"/>
    </location>
</feature>
<dbReference type="InterPro" id="IPR041106">
    <property type="entry name" value="XRN1_D2_D3"/>
</dbReference>
<feature type="region of interest" description="Disordered" evidence="1">
    <location>
        <begin position="609"/>
        <end position="647"/>
    </location>
</feature>
<feature type="compositionally biased region" description="Polar residues" evidence="1">
    <location>
        <begin position="1310"/>
        <end position="1325"/>
    </location>
</feature>
<accession>A0AAD7YZ27</accession>
<dbReference type="GO" id="GO:0030041">
    <property type="term" value="P:actin filament polymerization"/>
    <property type="evidence" value="ECO:0007669"/>
    <property type="project" value="TreeGrafter"/>
</dbReference>
<feature type="compositionally biased region" description="Polar residues" evidence="1">
    <location>
        <begin position="1232"/>
        <end position="1246"/>
    </location>
</feature>
<feature type="compositionally biased region" description="Pro residues" evidence="1">
    <location>
        <begin position="431"/>
        <end position="446"/>
    </location>
</feature>
<organism evidence="5 6">
    <name type="scientific">Mythimna separata</name>
    <name type="common">Oriental armyworm</name>
    <name type="synonym">Pseudaletia separata</name>
    <dbReference type="NCBI Taxonomy" id="271217"/>
    <lineage>
        <taxon>Eukaryota</taxon>
        <taxon>Metazoa</taxon>
        <taxon>Ecdysozoa</taxon>
        <taxon>Arthropoda</taxon>
        <taxon>Hexapoda</taxon>
        <taxon>Insecta</taxon>
        <taxon>Pterygota</taxon>
        <taxon>Neoptera</taxon>
        <taxon>Endopterygota</taxon>
        <taxon>Lepidoptera</taxon>
        <taxon>Glossata</taxon>
        <taxon>Ditrysia</taxon>
        <taxon>Noctuoidea</taxon>
        <taxon>Noctuidae</taxon>
        <taxon>Noctuinae</taxon>
        <taxon>Hadenini</taxon>
        <taxon>Mythimna</taxon>
    </lineage>
</organism>
<dbReference type="InterPro" id="IPR051412">
    <property type="entry name" value="Formin_Homology_Diaphanous_sf"/>
</dbReference>
<dbReference type="InterPro" id="IPR047007">
    <property type="entry name" value="XRN1_D1_sf"/>
</dbReference>
<dbReference type="Proteomes" id="UP001231518">
    <property type="component" value="Chromosome 6"/>
</dbReference>
<feature type="compositionally biased region" description="Pro residues" evidence="1">
    <location>
        <begin position="615"/>
        <end position="630"/>
    </location>
</feature>
<feature type="compositionally biased region" description="Low complexity" evidence="1">
    <location>
        <begin position="1344"/>
        <end position="1356"/>
    </location>
</feature>
<dbReference type="InterPro" id="IPR047008">
    <property type="entry name" value="XRN1_SH3_sf"/>
</dbReference>
<dbReference type="Pfam" id="PF18129">
    <property type="entry name" value="SH3_12"/>
    <property type="match status" value="1"/>
</dbReference>
<evidence type="ECO:0000313" key="6">
    <source>
        <dbReference type="Proteomes" id="UP001231518"/>
    </source>
</evidence>
<sequence length="1377" mass="151623">MLRRGMLPNAKRDMLFPGFPTMRHLKYQTSIKKGKVKVFDQQSRNDNMIVEIIRETEKEDPLEKAAVDLLGKVIWVGWPHLTRAKVISVSDEKMRLHYVDKQNNNVNGGPTYTTEANFGNLHKQWISERSTIIEHNMNRLGIELGDVKIIIHAVNLKGFKYMIQDNVKMVQEPEWCSVPCGYASQAVVRDVRAHIIQEGGKFSTPQEAYPPGDTVFLLTQGQHYGAHATGNTDNFRKLIKSRETQVQEAYPPGDTVFLLTQGQHYGAHATVVDSESIRSGRIKVLVREQSEPLPTSYSSTSTYRAANHAAAACGTYRSAAGASRCSCASRVSRSRRATPAPPPTAPPTTPPPPVVRIDPQRAHQGARARADGRIKVLVREQSEPLPTSYSSTSTYRAANHAAAACGTYRSAAGASRCSCASRVSRSRRATPAPPPTAPPTTPPPPVVRIDPQRAHQGARARADGRIKVLVREQSEPLPTSYSSTSTYRAANHAAAACGTYRSAAGASRCSCASRVSRSRRATPAPPPTAPPTTPPPPVVRIDPQRAHQGARARADGRIKVLVREQSEPLPTSYSSTSTYRAANHAAAACGTYRSAAGASRCSCASRVSRSRRATPAPPPTAPPTTPPPPVVRIDPQRAHQGARARADGRIKVLVREQSEPLPTSYSSTSTYRAANHAAAACGTYRSAAGASRCSCASRVSRSRRATPAPPPTAPPTTPPPPVVRIDPQRAHQGARARADGRIKVLVREQSEPLPTSYSSTSTYRAANHAAAACGVSAQMLSRITGTVLVVAGPRHDLSTDNLNKVNLGLNLKFNKKNLEVAGYTRRCKVTNSWLYSERCIELVKAYELQYPELFDSMSAFNKDIYFESDLFPNDIGKGKPLEIAQWLKNQPHSRAARRECGSEALEPEEMKLLAQDLDRQLIELQSKEKKVTLQVKWNLLYKAELHSGNVSPDARADFKLYDRVVCVARHMTVPAGARGTIVADIAPPNNNTVRLSDKLNADHSYLVMFDKPFPGAMTEDLFDEPRFYRLSPSNMLNLSFGRKLRGAVSAAPAADCFLPQTHNLLRRGDGHHSAFANYSPPGDKAVSPDNREHNSHAVANNDSAPQDNATHLLRSLLKISENDADAKKKKPTTPEQNRNWRVKNDNHPAPAPANQQQRGPPQQQNWRKESVPNSNNRPPPAYNNEWNNTYKNQPPLPPYPTFGQPFQGPGPSQIPFPQFQNPHFQQRNQPFTFRSQDNSQRNQVHQPNRGFEQPGFPKHLPSVGANVTLGPSWNQPNNQNMKQQPNSNKQPAAPQQNNADKVNNPFVPLQVQTSQRRVSQPSGSSNRRDSRQTQPKSTLPKPQPTNQPMLQQQQDQTSRPMKKKKPRIAANLPFQID</sequence>
<evidence type="ECO:0000313" key="5">
    <source>
        <dbReference type="EMBL" id="KAJ8732983.1"/>
    </source>
</evidence>
<proteinExistence type="predicted"/>
<dbReference type="PANTHER" id="PTHR45691:SF6">
    <property type="entry name" value="PROTEIN DIAPHANOUS"/>
    <property type="match status" value="1"/>
</dbReference>
<name>A0AAD7YZ27_MYTSE</name>